<evidence type="ECO:0000256" key="6">
    <source>
        <dbReference type="ARBA" id="ARBA00022801"/>
    </source>
</evidence>
<keyword evidence="8 13" id="KW-0546">Nucleotide metabolism</keyword>
<dbReference type="GO" id="GO:0009204">
    <property type="term" value="P:deoxyribonucleoside triphosphate catabolic process"/>
    <property type="evidence" value="ECO:0007669"/>
    <property type="project" value="UniProtKB-UniRule"/>
</dbReference>
<evidence type="ECO:0000256" key="11">
    <source>
        <dbReference type="ARBA" id="ARBA00093255"/>
    </source>
</evidence>
<feature type="binding site" evidence="13">
    <location>
        <position position="166"/>
    </location>
    <ligand>
        <name>ITP</name>
        <dbReference type="ChEBI" id="CHEBI:61402"/>
    </ligand>
</feature>
<keyword evidence="5 13" id="KW-0547">Nucleotide-binding</keyword>
<dbReference type="EMBL" id="CP044419">
    <property type="protein sequence ID" value="QOY42315.1"/>
    <property type="molecule type" value="Genomic_DNA"/>
</dbReference>
<dbReference type="HAMAP" id="MF_03148">
    <property type="entry name" value="HAM1_NTPase"/>
    <property type="match status" value="1"/>
</dbReference>
<dbReference type="EC" id="3.6.1.66" evidence="13"/>
<keyword evidence="14" id="KW-1133">Transmembrane helix</keyword>
<dbReference type="GO" id="GO:0000166">
    <property type="term" value="F:nucleotide binding"/>
    <property type="evidence" value="ECO:0007669"/>
    <property type="project" value="UniProtKB-KW"/>
</dbReference>
<evidence type="ECO:0000256" key="8">
    <source>
        <dbReference type="ARBA" id="ARBA00023080"/>
    </source>
</evidence>
<dbReference type="PANTHER" id="PTHR11067">
    <property type="entry name" value="INOSINE TRIPHOSPHATE PYROPHOSPHATASE/HAM1 PROTEIN"/>
    <property type="match status" value="1"/>
</dbReference>
<dbReference type="GO" id="GO:0035870">
    <property type="term" value="F:dITP diphosphatase activity"/>
    <property type="evidence" value="ECO:0007669"/>
    <property type="project" value="UniProtKB-UniRule"/>
</dbReference>
<dbReference type="GO" id="GO:0036220">
    <property type="term" value="F:ITP diphosphatase activity"/>
    <property type="evidence" value="ECO:0007669"/>
    <property type="project" value="UniProtKB-UniRule"/>
</dbReference>
<dbReference type="CDD" id="cd00515">
    <property type="entry name" value="HAM1"/>
    <property type="match status" value="1"/>
</dbReference>
<feature type="binding site" evidence="13">
    <location>
        <position position="38"/>
    </location>
    <ligand>
        <name>Mg(2+)</name>
        <dbReference type="ChEBI" id="CHEBI:18420"/>
    </ligand>
</feature>
<dbReference type="GO" id="GO:0005737">
    <property type="term" value="C:cytoplasm"/>
    <property type="evidence" value="ECO:0007669"/>
    <property type="project" value="UniProtKB-SubCell"/>
</dbReference>
<evidence type="ECO:0000256" key="3">
    <source>
        <dbReference type="ARBA" id="ARBA00022490"/>
    </source>
</evidence>
<dbReference type="GO" id="GO:0009117">
    <property type="term" value="P:nucleotide metabolic process"/>
    <property type="evidence" value="ECO:0007669"/>
    <property type="project" value="UniProtKB-KW"/>
</dbReference>
<feature type="binding site" evidence="13">
    <location>
        <begin position="171"/>
        <end position="172"/>
    </location>
    <ligand>
        <name>ITP</name>
        <dbReference type="ChEBI" id="CHEBI:61402"/>
    </ligand>
</feature>
<dbReference type="Proteomes" id="UP000593906">
    <property type="component" value="Chromosome 4"/>
</dbReference>
<keyword evidence="7 13" id="KW-0460">Magnesium</keyword>
<evidence type="ECO:0000256" key="2">
    <source>
        <dbReference type="ARBA" id="ARBA00008023"/>
    </source>
</evidence>
<comment type="catalytic activity">
    <reaction evidence="10">
        <text>ITP + H2O = IMP + diphosphate + H(+)</text>
        <dbReference type="Rhea" id="RHEA:29399"/>
        <dbReference type="ChEBI" id="CHEBI:15377"/>
        <dbReference type="ChEBI" id="CHEBI:15378"/>
        <dbReference type="ChEBI" id="CHEBI:33019"/>
        <dbReference type="ChEBI" id="CHEBI:58053"/>
        <dbReference type="ChEBI" id="CHEBI:61402"/>
        <dbReference type="EC" id="3.6.1.66"/>
    </reaction>
    <physiologicalReaction direction="left-to-right" evidence="10">
        <dbReference type="Rhea" id="RHEA:29400"/>
    </physiologicalReaction>
</comment>
<evidence type="ECO:0000313" key="16">
    <source>
        <dbReference type="Proteomes" id="UP000593906"/>
    </source>
</evidence>
<feature type="binding site" evidence="13">
    <location>
        <begin position="66"/>
        <end position="67"/>
    </location>
    <ligand>
        <name>ITP</name>
        <dbReference type="ChEBI" id="CHEBI:61402"/>
    </ligand>
</feature>
<evidence type="ECO:0000256" key="4">
    <source>
        <dbReference type="ARBA" id="ARBA00022723"/>
    </source>
</evidence>
<comment type="subcellular location">
    <subcellularLocation>
        <location evidence="1 13">Cytoplasm</location>
    </subcellularLocation>
</comment>
<evidence type="ECO:0000313" key="15">
    <source>
        <dbReference type="EMBL" id="QOY42315.1"/>
    </source>
</evidence>
<feature type="transmembrane region" description="Helical" evidence="14">
    <location>
        <begin position="173"/>
        <end position="201"/>
    </location>
</feature>
<keyword evidence="13" id="KW-0464">Manganese</keyword>
<keyword evidence="4 13" id="KW-0479">Metal-binding</keyword>
<comment type="similarity">
    <text evidence="2 13">Belongs to the HAM1 NTPase family.</text>
</comment>
<dbReference type="AlphaFoldDB" id="A0A7S7LH53"/>
<dbReference type="Gene3D" id="3.90.950.10">
    <property type="match status" value="1"/>
</dbReference>
<dbReference type="VEuPathDB" id="CryptoDB:CPATCC_0021460"/>
<keyword evidence="6 13" id="KW-0378">Hydrolase</keyword>
<organism evidence="15 16">
    <name type="scientific">Cryptosporidium parvum</name>
    <dbReference type="NCBI Taxonomy" id="5807"/>
    <lineage>
        <taxon>Eukaryota</taxon>
        <taxon>Sar</taxon>
        <taxon>Alveolata</taxon>
        <taxon>Apicomplexa</taxon>
        <taxon>Conoidasida</taxon>
        <taxon>Coccidia</taxon>
        <taxon>Eucoccidiorida</taxon>
        <taxon>Eimeriorina</taxon>
        <taxon>Cryptosporidiidae</taxon>
        <taxon>Cryptosporidium</taxon>
    </lineage>
</organism>
<evidence type="ECO:0000256" key="10">
    <source>
        <dbReference type="ARBA" id="ARBA00093218"/>
    </source>
</evidence>
<dbReference type="InterPro" id="IPR027502">
    <property type="entry name" value="ITPase"/>
</dbReference>
<keyword evidence="14" id="KW-0812">Transmembrane</keyword>
<accession>A0A7S7LH53</accession>
<dbReference type="Pfam" id="PF01725">
    <property type="entry name" value="Ham1p_like"/>
    <property type="match status" value="1"/>
</dbReference>
<feature type="binding site" evidence="13">
    <location>
        <position position="66"/>
    </location>
    <ligand>
        <name>Mg(2+)</name>
        <dbReference type="ChEBI" id="CHEBI:18420"/>
    </ligand>
</feature>
<sequence>MEESKVYLVSGNKKKAEEFLKILDGKLDIELVDIDLPEFQGSPEEITLHKCKSAYEKIKKPVFVEDTSLCFNAYNGLPGPYVKWFLKSVGAQGLYNMLEAYQDKSAYAMTLIGYYDETKMSDPIIFKGKIDGEIVKPRGEKGFSWDPIFKPNGHSLAFSEMDMDVKNQISHRYLCLLKVLVSFFIILYTLYIITFHFYYIYIYLFLLHNIN</sequence>
<name>A0A7S7LH53_CRYPV</name>
<comment type="catalytic activity">
    <reaction evidence="13">
        <text>XTP + H2O = XMP + diphosphate + H(+)</text>
        <dbReference type="Rhea" id="RHEA:28610"/>
        <dbReference type="ChEBI" id="CHEBI:15377"/>
        <dbReference type="ChEBI" id="CHEBI:15378"/>
        <dbReference type="ChEBI" id="CHEBI:33019"/>
        <dbReference type="ChEBI" id="CHEBI:57464"/>
        <dbReference type="ChEBI" id="CHEBI:61314"/>
        <dbReference type="EC" id="3.6.1.66"/>
    </reaction>
</comment>
<keyword evidence="14" id="KW-0472">Membrane</keyword>
<dbReference type="InterPro" id="IPR029001">
    <property type="entry name" value="ITPase-like_fam"/>
</dbReference>
<gene>
    <name evidence="15" type="ORF">CPATCC_001949</name>
</gene>
<dbReference type="SUPFAM" id="SSF52972">
    <property type="entry name" value="ITPase-like"/>
    <property type="match status" value="1"/>
</dbReference>
<comment type="subunit">
    <text evidence="13">Homodimer.</text>
</comment>
<feature type="binding site" evidence="13">
    <location>
        <position position="50"/>
    </location>
    <ligand>
        <name>ITP</name>
        <dbReference type="ChEBI" id="CHEBI:61402"/>
    </ligand>
</feature>
<evidence type="ECO:0000256" key="13">
    <source>
        <dbReference type="HAMAP-Rule" id="MF_03148"/>
    </source>
</evidence>
<dbReference type="PANTHER" id="PTHR11067:SF9">
    <property type="entry name" value="INOSINE TRIPHOSPHATE PYROPHOSPHATASE"/>
    <property type="match status" value="1"/>
</dbReference>
<protein>
    <recommendedName>
        <fullName evidence="13">Inosine triphosphate pyrophosphatase</fullName>
        <shortName evidence="13">ITPase</shortName>
        <shortName evidence="13">Inosine triphosphatase</shortName>
        <ecNumber evidence="13">3.6.1.66</ecNumber>
    </recommendedName>
    <alternativeName>
        <fullName evidence="13">Non-canonical purine NTP pyrophosphatase</fullName>
    </alternativeName>
    <alternativeName>
        <fullName evidence="13">Non-standard purine NTP pyrophosphatase</fullName>
    </alternativeName>
    <alternativeName>
        <fullName evidence="13">Nucleoside-triphosphate diphosphatase</fullName>
    </alternativeName>
    <alternativeName>
        <fullName evidence="13">Nucleoside-triphosphate pyrophosphatase</fullName>
        <shortName evidence="13">NTPase</shortName>
    </alternativeName>
    <alternativeName>
        <fullName evidence="13">XTP/dITP diphosphatase</fullName>
    </alternativeName>
</protein>
<evidence type="ECO:0000256" key="5">
    <source>
        <dbReference type="ARBA" id="ARBA00022741"/>
    </source>
</evidence>
<comment type="catalytic activity">
    <reaction evidence="11">
        <text>dITP + H2O = dIMP + diphosphate + H(+)</text>
        <dbReference type="Rhea" id="RHEA:28342"/>
        <dbReference type="ChEBI" id="CHEBI:15377"/>
        <dbReference type="ChEBI" id="CHEBI:15378"/>
        <dbReference type="ChEBI" id="CHEBI:33019"/>
        <dbReference type="ChEBI" id="CHEBI:61194"/>
        <dbReference type="ChEBI" id="CHEBI:61382"/>
        <dbReference type="EC" id="3.6.1.66"/>
    </reaction>
    <physiologicalReaction direction="left-to-right" evidence="11">
        <dbReference type="Rhea" id="RHEA:28343"/>
    </physiologicalReaction>
</comment>
<comment type="cofactor">
    <cofactor evidence="13">
        <name>Mg(2+)</name>
        <dbReference type="ChEBI" id="CHEBI:18420"/>
    </cofactor>
    <cofactor evidence="13">
        <name>Mn(2+)</name>
        <dbReference type="ChEBI" id="CHEBI:29035"/>
    </cofactor>
    <text evidence="13">Binds 1 divalent metal cation per subunit; can use either Mg(2+) or Mn(2+).</text>
</comment>
<comment type="function">
    <text evidence="9">Pyrophosphatase that hydrolyzes the non-canonical purine nucleotides inosine triphosphate (ITP), deoxyinosine triphosphate (dITP) as well as 2'-deoxy-N-6-hydroxylaminopurine triphosphate (dHAPTP) and xanthosine 5'-triphosphate (XTP) to their respective monophosphate derivatives. The enzyme does not distinguish between the deoxy- and ribose forms. Probably excludes non-canonical purines from RNA and DNA precursor pools, thus preventing their incorporation into RNA and DNA and avoiding chromosomal lesions.</text>
</comment>
<dbReference type="GO" id="GO:0046872">
    <property type="term" value="F:metal ion binding"/>
    <property type="evidence" value="ECO:0007669"/>
    <property type="project" value="UniProtKB-KW"/>
</dbReference>
<comment type="caution">
    <text evidence="13">Lacks conserved residue(s) required for the propagation of feature annotation.</text>
</comment>
<dbReference type="InterPro" id="IPR002637">
    <property type="entry name" value="RdgB/HAM1"/>
</dbReference>
<evidence type="ECO:0000256" key="7">
    <source>
        <dbReference type="ARBA" id="ARBA00022842"/>
    </source>
</evidence>
<keyword evidence="3 13" id="KW-0963">Cytoplasm</keyword>
<evidence type="ECO:0000256" key="9">
    <source>
        <dbReference type="ARBA" id="ARBA00054940"/>
    </source>
</evidence>
<comment type="catalytic activity">
    <reaction evidence="12">
        <text>N(6)-hydroxy-dATP + H2O = N(6)-hydroxy-dAMP + diphosphate + H(+)</text>
        <dbReference type="Rhea" id="RHEA:83971"/>
        <dbReference type="ChEBI" id="CHEBI:15377"/>
        <dbReference type="ChEBI" id="CHEBI:15378"/>
        <dbReference type="ChEBI" id="CHEBI:33019"/>
        <dbReference type="ChEBI" id="CHEBI:233529"/>
        <dbReference type="ChEBI" id="CHEBI:233530"/>
    </reaction>
    <physiologicalReaction direction="left-to-right" evidence="12">
        <dbReference type="Rhea" id="RHEA:83972"/>
    </physiologicalReaction>
</comment>
<dbReference type="FunFam" id="3.90.950.10:FF:000003">
    <property type="entry name" value="Inosine triphosphate pyrophosphatase"/>
    <property type="match status" value="1"/>
</dbReference>
<evidence type="ECO:0000256" key="14">
    <source>
        <dbReference type="SAM" id="Phobius"/>
    </source>
</evidence>
<evidence type="ECO:0000256" key="12">
    <source>
        <dbReference type="ARBA" id="ARBA00093271"/>
    </source>
</evidence>
<reference evidence="15 16" key="1">
    <citation type="submission" date="2019-09" db="EMBL/GenBank/DDBJ databases">
        <title>Consistent, comparative and evidence-based genome assembly and annotation for Cryptosporidium parvum, C. hominis and C. tyzzeri.</title>
        <authorList>
            <person name="Baptista R.P."/>
            <person name="Li Y."/>
            <person name="Sateriale A."/>
            <person name="Ansell B."/>
            <person name="Jex A."/>
            <person name="Sanders M."/>
            <person name="Brooks K."/>
            <person name="Tracey A."/>
            <person name="Berriman M."/>
            <person name="Striepen B."/>
            <person name="Cotton J.A."/>
            <person name="Kissinger J.C."/>
        </authorList>
    </citation>
    <scope>NUCLEOTIDE SEQUENCE [LARGE SCALE GENOMIC DNA]</scope>
    <source>
        <strain evidence="15 16">IOWA-ATCC</strain>
    </source>
</reference>
<proteinExistence type="inferred from homology"/>
<comment type="function">
    <text evidence="13">Pyrophosphatase that hydrolyzes non-canonical purine nucleotides such as inosine triphosphate (ITP), deoxyinosine triphosphate (dITP) or xanthosine 5'-triphosphate (XTP) to their respective monophosphate derivatives. The enzyme does not distinguish between the deoxy- and ribose forms. Probably excludes non-canonical purines from RNA and DNA precursor pools, thus preventing their incorporation into RNA and DNA and avoiding chromosomal lesions.</text>
</comment>
<evidence type="ECO:0000256" key="1">
    <source>
        <dbReference type="ARBA" id="ARBA00004496"/>
    </source>
</evidence>
<dbReference type="GO" id="GO:0036222">
    <property type="term" value="F:XTP diphosphatase activity"/>
    <property type="evidence" value="ECO:0007669"/>
    <property type="project" value="UniProtKB-UniRule"/>
</dbReference>